<evidence type="ECO:0000256" key="1">
    <source>
        <dbReference type="SAM" id="Phobius"/>
    </source>
</evidence>
<sequence length="240" mass="27970">MVASRYVYFRCLGFMGMFSVLFGCANNMTQLTPISEPYVLFKVYDISDSSKNKVLTSFLNDKNVRFTYGSVRNDRVKILVERQFKTRESMTAYLYSEAWRLPDHVRHPDKEKGKEPVFTESFLAPPHKFAFKEVIENKDFFSKSEQGLPTSIIVYKFRDKHQLNTAVDYFSKHITQVDLYQYQLSSSSYLAKNEAALEVLLAVKFKSAEKQLEWLKMKRGVLPPDFHQGLYCPHLPKITL</sequence>
<protein>
    <submittedName>
        <fullName evidence="2">Uncharacterized protein</fullName>
    </submittedName>
</protein>
<keyword evidence="1" id="KW-0812">Transmembrane</keyword>
<keyword evidence="3" id="KW-1185">Reference proteome</keyword>
<keyword evidence="1" id="KW-1133">Transmembrane helix</keyword>
<reference evidence="2 3" key="1">
    <citation type="submission" date="2022-01" db="EMBL/GenBank/DDBJ databases">
        <title>Whole genome-based taxonomy of the Shewanellaceae.</title>
        <authorList>
            <person name="Martin-Rodriguez A.J."/>
        </authorList>
    </citation>
    <scope>NUCLEOTIDE SEQUENCE [LARGE SCALE GENOMIC DNA]</scope>
    <source>
        <strain evidence="2 3">DSM 17177</strain>
    </source>
</reference>
<accession>A0ABT0L9I3</accession>
<organism evidence="2 3">
    <name type="scientific">Shewanella surugensis</name>
    <dbReference type="NCBI Taxonomy" id="212020"/>
    <lineage>
        <taxon>Bacteria</taxon>
        <taxon>Pseudomonadati</taxon>
        <taxon>Pseudomonadota</taxon>
        <taxon>Gammaproteobacteria</taxon>
        <taxon>Alteromonadales</taxon>
        <taxon>Shewanellaceae</taxon>
        <taxon>Shewanella</taxon>
    </lineage>
</organism>
<feature type="transmembrane region" description="Helical" evidence="1">
    <location>
        <begin position="6"/>
        <end position="25"/>
    </location>
</feature>
<dbReference type="PROSITE" id="PS51257">
    <property type="entry name" value="PROKAR_LIPOPROTEIN"/>
    <property type="match status" value="1"/>
</dbReference>
<comment type="caution">
    <text evidence="2">The sequence shown here is derived from an EMBL/GenBank/DDBJ whole genome shotgun (WGS) entry which is preliminary data.</text>
</comment>
<evidence type="ECO:0000313" key="3">
    <source>
        <dbReference type="Proteomes" id="UP001203423"/>
    </source>
</evidence>
<proteinExistence type="predicted"/>
<dbReference type="EMBL" id="JAKIKS010000018">
    <property type="protein sequence ID" value="MCL1124140.1"/>
    <property type="molecule type" value="Genomic_DNA"/>
</dbReference>
<gene>
    <name evidence="2" type="ORF">L2764_06535</name>
</gene>
<evidence type="ECO:0000313" key="2">
    <source>
        <dbReference type="EMBL" id="MCL1124140.1"/>
    </source>
</evidence>
<dbReference type="RefSeq" id="WP_248939424.1">
    <property type="nucleotide sequence ID" value="NZ_JAKIKS010000018.1"/>
</dbReference>
<dbReference type="Proteomes" id="UP001203423">
    <property type="component" value="Unassembled WGS sequence"/>
</dbReference>
<keyword evidence="1" id="KW-0472">Membrane</keyword>
<name>A0ABT0L9I3_9GAMM</name>